<organism evidence="4 5">
    <name type="scientific">Candidatus Thiomargarita nelsonii</name>
    <dbReference type="NCBI Taxonomy" id="1003181"/>
    <lineage>
        <taxon>Bacteria</taxon>
        <taxon>Pseudomonadati</taxon>
        <taxon>Pseudomonadota</taxon>
        <taxon>Gammaproteobacteria</taxon>
        <taxon>Thiotrichales</taxon>
        <taxon>Thiotrichaceae</taxon>
        <taxon>Thiomargarita</taxon>
    </lineage>
</organism>
<dbReference type="NCBIfam" id="NF001933">
    <property type="entry name" value="PRK00711.1"/>
    <property type="match status" value="1"/>
</dbReference>
<dbReference type="Pfam" id="PF01266">
    <property type="entry name" value="DAO"/>
    <property type="match status" value="1"/>
</dbReference>
<evidence type="ECO:0000256" key="2">
    <source>
        <dbReference type="ARBA" id="ARBA00023002"/>
    </source>
</evidence>
<evidence type="ECO:0000259" key="3">
    <source>
        <dbReference type="Pfam" id="PF01266"/>
    </source>
</evidence>
<evidence type="ECO:0000256" key="1">
    <source>
        <dbReference type="ARBA" id="ARBA00009410"/>
    </source>
</evidence>
<dbReference type="GO" id="GO:0008718">
    <property type="term" value="F:D-amino-acid dehydrogenase activity"/>
    <property type="evidence" value="ECO:0007669"/>
    <property type="project" value="TreeGrafter"/>
</dbReference>
<feature type="domain" description="FAD dependent oxidoreductase" evidence="3">
    <location>
        <begin position="6"/>
        <end position="403"/>
    </location>
</feature>
<proteinExistence type="inferred from homology"/>
<dbReference type="GO" id="GO:0055130">
    <property type="term" value="P:D-alanine catabolic process"/>
    <property type="evidence" value="ECO:0007669"/>
    <property type="project" value="TreeGrafter"/>
</dbReference>
<dbReference type="SUPFAM" id="SSF51905">
    <property type="entry name" value="FAD/NAD(P)-binding domain"/>
    <property type="match status" value="1"/>
</dbReference>
<dbReference type="GO" id="GO:0005886">
    <property type="term" value="C:plasma membrane"/>
    <property type="evidence" value="ECO:0007669"/>
    <property type="project" value="TreeGrafter"/>
</dbReference>
<dbReference type="AlphaFoldDB" id="A0A176S0Z5"/>
<dbReference type="PANTHER" id="PTHR13847">
    <property type="entry name" value="SARCOSINE DEHYDROGENASE-RELATED"/>
    <property type="match status" value="1"/>
</dbReference>
<comment type="caution">
    <text evidence="4">The sequence shown here is derived from an EMBL/GenBank/DDBJ whole genome shotgun (WGS) entry which is preliminary data.</text>
</comment>
<protein>
    <submittedName>
        <fullName evidence="4">D-amino acid dehydrogenase small subunit</fullName>
    </submittedName>
</protein>
<dbReference type="InterPro" id="IPR006076">
    <property type="entry name" value="FAD-dep_OxRdtase"/>
</dbReference>
<reference evidence="4 5" key="1">
    <citation type="submission" date="2016-05" db="EMBL/GenBank/DDBJ databases">
        <title>Single-cell genome of chain-forming Candidatus Thiomargarita nelsonii and comparison to other large sulfur-oxidizing bacteria.</title>
        <authorList>
            <person name="Winkel M."/>
            <person name="Salman V."/>
            <person name="Woyke T."/>
            <person name="Schulz-Vogt H."/>
            <person name="Richter M."/>
            <person name="Flood B."/>
            <person name="Bailey J."/>
            <person name="Amann R."/>
            <person name="Mussmann M."/>
        </authorList>
    </citation>
    <scope>NUCLEOTIDE SEQUENCE [LARGE SCALE GENOMIC DNA]</scope>
    <source>
        <strain evidence="4 5">THI036</strain>
    </source>
</reference>
<dbReference type="Proteomes" id="UP000076962">
    <property type="component" value="Unassembled WGS sequence"/>
</dbReference>
<gene>
    <name evidence="4" type="ORF">THIOM_002485</name>
</gene>
<keyword evidence="5" id="KW-1185">Reference proteome</keyword>
<keyword evidence="2" id="KW-0560">Oxidoreductase</keyword>
<dbReference type="PRINTS" id="PR00469">
    <property type="entry name" value="PNDRDTASEII"/>
</dbReference>
<dbReference type="PANTHER" id="PTHR13847:SF280">
    <property type="entry name" value="D-AMINO ACID DEHYDROGENASE"/>
    <property type="match status" value="1"/>
</dbReference>
<sequence>MLKFMKIIILGAGVIGVTTAYFLSRAGHEVVVIDKAAGAGLSATFANGGQLSYAYSDSLANQAMLPKLPGLFLGFEPAFDIKLSADPALLSWGWRFLRNCTKTRAAFNTKNILRLALYSRLKLHQILAHQTIRFNYQQNGKLLIYININKKDFLRAAKQTEIKNQWGCQQQVLTQAECLAKEPALKSIANDIVGGIFSPLDESGDAYLFTTALAKLCAASGKVQFFYNTEIKELVVDKGRISQVKTADNHYSADAFVMCLGAESPLLCRTIGLKLPIYPLKGYSITVPATPAAPSINITDVHHKIVYSTLGDNLRIAGMLEMCGYDASLDEAKWKKRILQAALVSFPAAGDYRQITPWTGFRAGTPDSAPLLGRTCYSNFYLNTGHGMLGWTLACGSAAVVSDIISNSKPAIELTGLTLEERF</sequence>
<comment type="similarity">
    <text evidence="1">Belongs to the DadA oxidoreductase family.</text>
</comment>
<evidence type="ECO:0000313" key="5">
    <source>
        <dbReference type="Proteomes" id="UP000076962"/>
    </source>
</evidence>
<dbReference type="Gene3D" id="3.30.9.10">
    <property type="entry name" value="D-Amino Acid Oxidase, subunit A, domain 2"/>
    <property type="match status" value="1"/>
</dbReference>
<dbReference type="SUPFAM" id="SSF54373">
    <property type="entry name" value="FAD-linked reductases, C-terminal domain"/>
    <property type="match status" value="1"/>
</dbReference>
<dbReference type="EMBL" id="LUTY01001423">
    <property type="protein sequence ID" value="OAD21741.1"/>
    <property type="molecule type" value="Genomic_DNA"/>
</dbReference>
<name>A0A176S0Z5_9GAMM</name>
<accession>A0A176S0Z5</accession>
<dbReference type="PATRIC" id="fig|1003181.4.peg.3396"/>
<dbReference type="GO" id="GO:0005737">
    <property type="term" value="C:cytoplasm"/>
    <property type="evidence" value="ECO:0007669"/>
    <property type="project" value="TreeGrafter"/>
</dbReference>
<dbReference type="InterPro" id="IPR036188">
    <property type="entry name" value="FAD/NAD-bd_sf"/>
</dbReference>
<evidence type="ECO:0000313" key="4">
    <source>
        <dbReference type="EMBL" id="OAD21741.1"/>
    </source>
</evidence>
<dbReference type="Gene3D" id="3.50.50.60">
    <property type="entry name" value="FAD/NAD(P)-binding domain"/>
    <property type="match status" value="2"/>
</dbReference>